<dbReference type="OrthoDB" id="5829311at2"/>
<keyword evidence="1 2" id="KW-0732">Signal</keyword>
<accession>A0A4Q0YL81</accession>
<dbReference type="Proteomes" id="UP000290287">
    <property type="component" value="Unassembled WGS sequence"/>
</dbReference>
<evidence type="ECO:0000256" key="1">
    <source>
        <dbReference type="ARBA" id="ARBA00022729"/>
    </source>
</evidence>
<proteinExistence type="predicted"/>
<gene>
    <name evidence="4" type="ORF">CS022_20670</name>
</gene>
<dbReference type="RefSeq" id="WP_129123823.1">
    <property type="nucleotide sequence ID" value="NZ_PEIB01000036.1"/>
</dbReference>
<dbReference type="EMBL" id="PEIB01000036">
    <property type="protein sequence ID" value="RXJ71510.1"/>
    <property type="molecule type" value="Genomic_DNA"/>
</dbReference>
<feature type="signal peptide" evidence="2">
    <location>
        <begin position="1"/>
        <end position="22"/>
    </location>
</feature>
<evidence type="ECO:0000256" key="2">
    <source>
        <dbReference type="SAM" id="SignalP"/>
    </source>
</evidence>
<evidence type="ECO:0000259" key="3">
    <source>
        <dbReference type="Pfam" id="PF13505"/>
    </source>
</evidence>
<reference evidence="4 5" key="1">
    <citation type="submission" date="2017-10" db="EMBL/GenBank/DDBJ databases">
        <title>Nyctiphanis sp. nov., isolated from the stomach of the euphausiid Nyctiphanes simplex (Hansen, 1911) in the Gulf of California.</title>
        <authorList>
            <person name="Gomez-Gil B."/>
            <person name="Aguilar-Mendez M."/>
            <person name="Lopez-Cortes A."/>
            <person name="Gomez-Gutierrez J."/>
            <person name="Roque A."/>
            <person name="Lang E."/>
            <person name="Gonzalez-Castillo A."/>
        </authorList>
    </citation>
    <scope>NUCLEOTIDE SEQUENCE [LARGE SCALE GENOMIC DNA]</scope>
    <source>
        <strain evidence="4 5">CAIM 600</strain>
    </source>
</reference>
<evidence type="ECO:0000313" key="5">
    <source>
        <dbReference type="Proteomes" id="UP000290287"/>
    </source>
</evidence>
<organism evidence="4 5">
    <name type="scientific">Veronia nyctiphanis</name>
    <dbReference type="NCBI Taxonomy" id="1278244"/>
    <lineage>
        <taxon>Bacteria</taxon>
        <taxon>Pseudomonadati</taxon>
        <taxon>Pseudomonadota</taxon>
        <taxon>Gammaproteobacteria</taxon>
        <taxon>Vibrionales</taxon>
        <taxon>Vibrionaceae</taxon>
        <taxon>Veronia</taxon>
    </lineage>
</organism>
<feature type="domain" description="Outer membrane protein beta-barrel" evidence="3">
    <location>
        <begin position="9"/>
        <end position="210"/>
    </location>
</feature>
<dbReference type="InterPro" id="IPR011250">
    <property type="entry name" value="OMP/PagP_B-barrel"/>
</dbReference>
<sequence>MKKSAFVTVLIFSSVSIQSALAASEDYSFISGGLQLTQFNQEIPTKLNDDATSKRLMGGYLRGSLSFIDNVFAEVRLDMEKKDDAKITYGLIGLGYYQPINSDLSAYGLLGYATERFELPFEGVKAKEKEKGITAEVGAKYHVSDIWLFEPALRYGKYDKSAFELRLGNNIGVYDSISVEANIGFEQFQRKGDDKRLKQTKFTLGARYSF</sequence>
<dbReference type="InterPro" id="IPR027385">
    <property type="entry name" value="Beta-barrel_OMP"/>
</dbReference>
<protein>
    <recommendedName>
        <fullName evidence="3">Outer membrane protein beta-barrel domain-containing protein</fullName>
    </recommendedName>
</protein>
<dbReference type="AlphaFoldDB" id="A0A4Q0YL81"/>
<dbReference type="Pfam" id="PF13505">
    <property type="entry name" value="OMP_b-brl"/>
    <property type="match status" value="1"/>
</dbReference>
<keyword evidence="5" id="KW-1185">Reference proteome</keyword>
<evidence type="ECO:0000313" key="4">
    <source>
        <dbReference type="EMBL" id="RXJ71510.1"/>
    </source>
</evidence>
<name>A0A4Q0YL81_9GAMM</name>
<dbReference type="SUPFAM" id="SSF56925">
    <property type="entry name" value="OMPA-like"/>
    <property type="match status" value="1"/>
</dbReference>
<feature type="chain" id="PRO_5020482177" description="Outer membrane protein beta-barrel domain-containing protein" evidence="2">
    <location>
        <begin position="23"/>
        <end position="210"/>
    </location>
</feature>
<comment type="caution">
    <text evidence="4">The sequence shown here is derived from an EMBL/GenBank/DDBJ whole genome shotgun (WGS) entry which is preliminary data.</text>
</comment>
<dbReference type="Gene3D" id="2.40.160.20">
    <property type="match status" value="1"/>
</dbReference>